<feature type="transmembrane region" description="Helical" evidence="1">
    <location>
        <begin position="29"/>
        <end position="55"/>
    </location>
</feature>
<protein>
    <submittedName>
        <fullName evidence="2">Uncharacterized protein</fullName>
    </submittedName>
</protein>
<evidence type="ECO:0000313" key="3">
    <source>
        <dbReference type="Proteomes" id="UP000004349"/>
    </source>
</evidence>
<keyword evidence="1" id="KW-0812">Transmembrane</keyword>
<dbReference type="Proteomes" id="UP000004349">
    <property type="component" value="Unassembled WGS sequence"/>
</dbReference>
<dbReference type="EMBL" id="AFWE01000170">
    <property type="protein sequence ID" value="EGU33965.1"/>
    <property type="molecule type" value="Genomic_DNA"/>
</dbReference>
<keyword evidence="1" id="KW-1133">Transmembrane helix</keyword>
<evidence type="ECO:0000256" key="1">
    <source>
        <dbReference type="SAM" id="Phobius"/>
    </source>
</evidence>
<accession>F9RQN4</accession>
<name>F9RQN4_9VIBR</name>
<organism evidence="2 3">
    <name type="scientific">Vibrio scophthalmi LMG 19158</name>
    <dbReference type="NCBI Taxonomy" id="870967"/>
    <lineage>
        <taxon>Bacteria</taxon>
        <taxon>Pseudomonadati</taxon>
        <taxon>Pseudomonadota</taxon>
        <taxon>Gammaproteobacteria</taxon>
        <taxon>Vibrionales</taxon>
        <taxon>Vibrionaceae</taxon>
        <taxon>Vibrio</taxon>
    </lineage>
</organism>
<dbReference type="RefSeq" id="WP_005596764.1">
    <property type="nucleotide sequence ID" value="NZ_AFWE01000170.1"/>
</dbReference>
<reference evidence="2 3" key="1">
    <citation type="journal article" date="2012" name="Int. J. Syst. Evol. Microbiol.">
        <title>Vibrio caribbeanicus sp. nov., isolated from the marine sponge Scleritoderma cyanea.</title>
        <authorList>
            <person name="Hoffmann M."/>
            <person name="Monday S.R."/>
            <person name="Allard M.W."/>
            <person name="Strain E.A."/>
            <person name="Whittaker P."/>
            <person name="Naum M."/>
            <person name="McCarthy P.J."/>
            <person name="Lopez J.V."/>
            <person name="Fischer M."/>
            <person name="Brown E.W."/>
        </authorList>
    </citation>
    <scope>NUCLEOTIDE SEQUENCE [LARGE SCALE GENOMIC DNA]</scope>
    <source>
        <strain evidence="2 3">LMG 19158</strain>
    </source>
</reference>
<gene>
    <name evidence="2" type="ORF">VIS19158_10929</name>
</gene>
<dbReference type="AlphaFoldDB" id="F9RQN4"/>
<comment type="caution">
    <text evidence="2">The sequence shown here is derived from an EMBL/GenBank/DDBJ whole genome shotgun (WGS) entry which is preliminary data.</text>
</comment>
<keyword evidence="1" id="KW-0472">Membrane</keyword>
<feature type="transmembrane region" description="Helical" evidence="1">
    <location>
        <begin position="75"/>
        <end position="97"/>
    </location>
</feature>
<proteinExistence type="predicted"/>
<sequence>MTQTKKVNKENLLEWCAFFGKFLLDTIDFVISLSMIMLSSFFASLVFWIVLPLWFLDGESLRAIFDFDAQELDNWRQMGMPLVLTSTLILTWMKYVFKSN</sequence>
<evidence type="ECO:0000313" key="2">
    <source>
        <dbReference type="EMBL" id="EGU33965.1"/>
    </source>
</evidence>